<organism evidence="9 10">
    <name type="scientific">Ostreobium quekettii</name>
    <dbReference type="NCBI Taxonomy" id="121088"/>
    <lineage>
        <taxon>Eukaryota</taxon>
        <taxon>Viridiplantae</taxon>
        <taxon>Chlorophyta</taxon>
        <taxon>core chlorophytes</taxon>
        <taxon>Ulvophyceae</taxon>
        <taxon>TCBD clade</taxon>
        <taxon>Bryopsidales</taxon>
        <taxon>Ostreobineae</taxon>
        <taxon>Ostreobiaceae</taxon>
        <taxon>Ostreobium</taxon>
    </lineage>
</organism>
<feature type="transmembrane region" description="Helical" evidence="7">
    <location>
        <begin position="226"/>
        <end position="248"/>
    </location>
</feature>
<evidence type="ECO:0000256" key="1">
    <source>
        <dbReference type="ARBA" id="ARBA00004141"/>
    </source>
</evidence>
<reference evidence="9" key="1">
    <citation type="submission" date="2020-12" db="EMBL/GenBank/DDBJ databases">
        <authorList>
            <person name="Iha C."/>
        </authorList>
    </citation>
    <scope>NUCLEOTIDE SEQUENCE</scope>
</reference>
<dbReference type="GO" id="GO:0015112">
    <property type="term" value="F:nitrate transmembrane transporter activity"/>
    <property type="evidence" value="ECO:0007669"/>
    <property type="project" value="InterPro"/>
</dbReference>
<dbReference type="GO" id="GO:0042128">
    <property type="term" value="P:nitrate assimilation"/>
    <property type="evidence" value="ECO:0007669"/>
    <property type="project" value="UniProtKB-KW"/>
</dbReference>
<dbReference type="PANTHER" id="PTHR23515">
    <property type="entry name" value="HIGH-AFFINITY NITRATE TRANSPORTER 2.3"/>
    <property type="match status" value="1"/>
</dbReference>
<evidence type="ECO:0000256" key="6">
    <source>
        <dbReference type="ARBA" id="ARBA00023136"/>
    </source>
</evidence>
<comment type="caution">
    <text evidence="9">The sequence shown here is derived from an EMBL/GenBank/DDBJ whole genome shotgun (WGS) entry which is preliminary data.</text>
</comment>
<feature type="transmembrane region" description="Helical" evidence="7">
    <location>
        <begin position="201"/>
        <end position="219"/>
    </location>
</feature>
<feature type="transmembrane region" description="Helical" evidence="7">
    <location>
        <begin position="112"/>
        <end position="133"/>
    </location>
</feature>
<evidence type="ECO:0000313" key="9">
    <source>
        <dbReference type="EMBL" id="CAD7702879.1"/>
    </source>
</evidence>
<sequence>MAVWLKAAPILTGSLLRAPIGVVTDRLGARQGVALGIFGFGTAGTAFSTLLMPLLLEQLGWRDSFRVYAVLLAASAVAYWFGVRDVERQGVSPSLKSLLSPILDRRTWAFGIYYMATFGVFVAGALCFGDLYIERYGVGMKTAGIMATSFTLTAAASRVPGGSLSDKFGARPVLGISLLLTALFMAPVLLTLPLWPTVTLIFLSAIAMGIGMGATYKYIPECFPENVGAVGGLVGAMGGVAGFFLPLLGSVSKSTFGSQVAELFPLFAMILCAVLVLVLSKPRREAA</sequence>
<dbReference type="Gene3D" id="1.20.1250.20">
    <property type="entry name" value="MFS general substrate transporter like domains"/>
    <property type="match status" value="2"/>
</dbReference>
<evidence type="ECO:0000313" key="10">
    <source>
        <dbReference type="Proteomes" id="UP000708148"/>
    </source>
</evidence>
<evidence type="ECO:0000256" key="4">
    <source>
        <dbReference type="ARBA" id="ARBA00022989"/>
    </source>
</evidence>
<accession>A0A8S1J9Q4</accession>
<gene>
    <name evidence="9" type="ORF">OSTQU699_LOCUS8236</name>
</gene>
<dbReference type="Pfam" id="PF07690">
    <property type="entry name" value="MFS_1"/>
    <property type="match status" value="1"/>
</dbReference>
<comment type="subcellular location">
    <subcellularLocation>
        <location evidence="1">Membrane</location>
        <topology evidence="1">Multi-pass membrane protein</topology>
    </subcellularLocation>
</comment>
<feature type="domain" description="Major facilitator superfamily (MFS) profile" evidence="8">
    <location>
        <begin position="105"/>
        <end position="287"/>
    </location>
</feature>
<evidence type="ECO:0000256" key="3">
    <source>
        <dbReference type="ARBA" id="ARBA00022692"/>
    </source>
</evidence>
<dbReference type="GO" id="GO:0016020">
    <property type="term" value="C:membrane"/>
    <property type="evidence" value="ECO:0007669"/>
    <property type="project" value="UniProtKB-SubCell"/>
</dbReference>
<proteinExistence type="inferred from homology"/>
<feature type="transmembrane region" description="Helical" evidence="7">
    <location>
        <begin position="260"/>
        <end position="279"/>
    </location>
</feature>
<protein>
    <recommendedName>
        <fullName evidence="8">Major facilitator superfamily (MFS) profile domain-containing protein</fullName>
    </recommendedName>
</protein>
<evidence type="ECO:0000256" key="7">
    <source>
        <dbReference type="SAM" id="Phobius"/>
    </source>
</evidence>
<feature type="transmembrane region" description="Helical" evidence="7">
    <location>
        <begin position="65"/>
        <end position="83"/>
    </location>
</feature>
<dbReference type="SUPFAM" id="SSF103473">
    <property type="entry name" value="MFS general substrate transporter"/>
    <property type="match status" value="1"/>
</dbReference>
<dbReference type="InterPro" id="IPR036259">
    <property type="entry name" value="MFS_trans_sf"/>
</dbReference>
<dbReference type="Proteomes" id="UP000708148">
    <property type="component" value="Unassembled WGS sequence"/>
</dbReference>
<keyword evidence="4 7" id="KW-1133">Transmembrane helix</keyword>
<keyword evidence="3 7" id="KW-0812">Transmembrane</keyword>
<feature type="transmembrane region" description="Helical" evidence="7">
    <location>
        <begin position="173"/>
        <end position="195"/>
    </location>
</feature>
<dbReference type="PROSITE" id="PS50850">
    <property type="entry name" value="MFS"/>
    <property type="match status" value="1"/>
</dbReference>
<evidence type="ECO:0000259" key="8">
    <source>
        <dbReference type="PROSITE" id="PS50850"/>
    </source>
</evidence>
<dbReference type="InterPro" id="IPR044772">
    <property type="entry name" value="NO3_transporter"/>
</dbReference>
<comment type="similarity">
    <text evidence="2">Belongs to the major facilitator superfamily. Nitrate/nitrite porter (TC 2.A.1.8) family.</text>
</comment>
<dbReference type="AlphaFoldDB" id="A0A8S1J9Q4"/>
<dbReference type="InterPro" id="IPR011701">
    <property type="entry name" value="MFS"/>
</dbReference>
<keyword evidence="5" id="KW-0534">Nitrate assimilation</keyword>
<evidence type="ECO:0000256" key="2">
    <source>
        <dbReference type="ARBA" id="ARBA00008432"/>
    </source>
</evidence>
<keyword evidence="6 7" id="KW-0472">Membrane</keyword>
<feature type="transmembrane region" description="Helical" evidence="7">
    <location>
        <begin position="33"/>
        <end position="56"/>
    </location>
</feature>
<keyword evidence="10" id="KW-1185">Reference proteome</keyword>
<name>A0A8S1J9Q4_9CHLO</name>
<evidence type="ECO:0000256" key="5">
    <source>
        <dbReference type="ARBA" id="ARBA00023063"/>
    </source>
</evidence>
<dbReference type="InterPro" id="IPR020846">
    <property type="entry name" value="MFS_dom"/>
</dbReference>
<dbReference type="EMBL" id="CAJHUC010001988">
    <property type="protein sequence ID" value="CAD7702879.1"/>
    <property type="molecule type" value="Genomic_DNA"/>
</dbReference>